<accession>A0ACD3B6K3</accession>
<proteinExistence type="predicted"/>
<protein>
    <submittedName>
        <fullName evidence="1">Uncharacterized protein</fullName>
    </submittedName>
</protein>
<evidence type="ECO:0000313" key="1">
    <source>
        <dbReference type="EMBL" id="TFK73461.1"/>
    </source>
</evidence>
<reference evidence="1 2" key="1">
    <citation type="journal article" date="2019" name="Nat. Ecol. Evol.">
        <title>Megaphylogeny resolves global patterns of mushroom evolution.</title>
        <authorList>
            <person name="Varga T."/>
            <person name="Krizsan K."/>
            <person name="Foldi C."/>
            <person name="Dima B."/>
            <person name="Sanchez-Garcia M."/>
            <person name="Sanchez-Ramirez S."/>
            <person name="Szollosi G.J."/>
            <person name="Szarkandi J.G."/>
            <person name="Papp V."/>
            <person name="Albert L."/>
            <person name="Andreopoulos W."/>
            <person name="Angelini C."/>
            <person name="Antonin V."/>
            <person name="Barry K.W."/>
            <person name="Bougher N.L."/>
            <person name="Buchanan P."/>
            <person name="Buyck B."/>
            <person name="Bense V."/>
            <person name="Catcheside P."/>
            <person name="Chovatia M."/>
            <person name="Cooper J."/>
            <person name="Damon W."/>
            <person name="Desjardin D."/>
            <person name="Finy P."/>
            <person name="Geml J."/>
            <person name="Haridas S."/>
            <person name="Hughes K."/>
            <person name="Justo A."/>
            <person name="Karasinski D."/>
            <person name="Kautmanova I."/>
            <person name="Kiss B."/>
            <person name="Kocsube S."/>
            <person name="Kotiranta H."/>
            <person name="LaButti K.M."/>
            <person name="Lechner B.E."/>
            <person name="Liimatainen K."/>
            <person name="Lipzen A."/>
            <person name="Lukacs Z."/>
            <person name="Mihaltcheva S."/>
            <person name="Morgado L.N."/>
            <person name="Niskanen T."/>
            <person name="Noordeloos M.E."/>
            <person name="Ohm R.A."/>
            <person name="Ortiz-Santana B."/>
            <person name="Ovrebo C."/>
            <person name="Racz N."/>
            <person name="Riley R."/>
            <person name="Savchenko A."/>
            <person name="Shiryaev A."/>
            <person name="Soop K."/>
            <person name="Spirin V."/>
            <person name="Szebenyi C."/>
            <person name="Tomsovsky M."/>
            <person name="Tulloss R.E."/>
            <person name="Uehling J."/>
            <person name="Grigoriev I.V."/>
            <person name="Vagvolgyi C."/>
            <person name="Papp T."/>
            <person name="Martin F.M."/>
            <person name="Miettinen O."/>
            <person name="Hibbett D.S."/>
            <person name="Nagy L.G."/>
        </authorList>
    </citation>
    <scope>NUCLEOTIDE SEQUENCE [LARGE SCALE GENOMIC DNA]</scope>
    <source>
        <strain evidence="1 2">NL-1719</strain>
    </source>
</reference>
<name>A0ACD3B6K3_9AGAR</name>
<dbReference type="EMBL" id="ML208275">
    <property type="protein sequence ID" value="TFK73461.1"/>
    <property type="molecule type" value="Genomic_DNA"/>
</dbReference>
<organism evidence="1 2">
    <name type="scientific">Pluteus cervinus</name>
    <dbReference type="NCBI Taxonomy" id="181527"/>
    <lineage>
        <taxon>Eukaryota</taxon>
        <taxon>Fungi</taxon>
        <taxon>Dikarya</taxon>
        <taxon>Basidiomycota</taxon>
        <taxon>Agaricomycotina</taxon>
        <taxon>Agaricomycetes</taxon>
        <taxon>Agaricomycetidae</taxon>
        <taxon>Agaricales</taxon>
        <taxon>Pluteineae</taxon>
        <taxon>Pluteaceae</taxon>
        <taxon>Pluteus</taxon>
    </lineage>
</organism>
<evidence type="ECO:0000313" key="2">
    <source>
        <dbReference type="Proteomes" id="UP000308600"/>
    </source>
</evidence>
<dbReference type="Proteomes" id="UP000308600">
    <property type="component" value="Unassembled WGS sequence"/>
</dbReference>
<gene>
    <name evidence="1" type="ORF">BDN72DRAFT_761482</name>
</gene>
<sequence length="268" mass="29241">MSVDPYHEVQQEIETSLQTAKQLRASYVRIRSTAREDSEELEWAKSELMATLATLDADLEALDESVKVVESADARYFGLDDAEVQRRRRYVMTVQRDIQNMRTELTSPSIPTSSSSSSQHQLGISTSTSSSSGGPRTPTRQQKGGHGSASGSLTGGGGGAHEDDDDQSAWAREEQQMIIREQDKTIDSIAGTLSTIAQQASLMGQEIGEHHELLDDLERGVDKTDGKLSDATKKLKKLLRDSEEKGSGWCIAILIVVLIALLLAVILV</sequence>
<keyword evidence="2" id="KW-1185">Reference proteome</keyword>